<dbReference type="EMBL" id="LT629792">
    <property type="protein sequence ID" value="SDT86062.1"/>
    <property type="molecule type" value="Genomic_DNA"/>
</dbReference>
<keyword evidence="3" id="KW-0812">Transmembrane</keyword>
<feature type="region of interest" description="Disordered" evidence="2">
    <location>
        <begin position="20"/>
        <end position="41"/>
    </location>
</feature>
<feature type="compositionally biased region" description="Polar residues" evidence="2">
    <location>
        <begin position="20"/>
        <end position="32"/>
    </location>
</feature>
<keyword evidence="3" id="KW-0472">Membrane</keyword>
<evidence type="ECO:0008006" key="6">
    <source>
        <dbReference type="Google" id="ProtNLM"/>
    </source>
</evidence>
<keyword evidence="3" id="KW-1133">Transmembrane helix</keyword>
<feature type="transmembrane region" description="Helical" evidence="3">
    <location>
        <begin position="56"/>
        <end position="76"/>
    </location>
</feature>
<evidence type="ECO:0000256" key="2">
    <source>
        <dbReference type="SAM" id="MobiDB-lite"/>
    </source>
</evidence>
<dbReference type="Proteomes" id="UP000198976">
    <property type="component" value="Chromosome I"/>
</dbReference>
<feature type="region of interest" description="Disordered" evidence="2">
    <location>
        <begin position="305"/>
        <end position="358"/>
    </location>
</feature>
<evidence type="ECO:0000313" key="5">
    <source>
        <dbReference type="Proteomes" id="UP000198976"/>
    </source>
</evidence>
<protein>
    <recommendedName>
        <fullName evidence="6">Colicin import membrane protein</fullName>
    </recommendedName>
</protein>
<evidence type="ECO:0000256" key="1">
    <source>
        <dbReference type="SAM" id="Coils"/>
    </source>
</evidence>
<gene>
    <name evidence="4" type="ORF">SAMN04489714_0234</name>
</gene>
<proteinExistence type="predicted"/>
<evidence type="ECO:0000313" key="4">
    <source>
        <dbReference type="EMBL" id="SDT86062.1"/>
    </source>
</evidence>
<name>A0ABY0V540_9ACTO</name>
<keyword evidence="5" id="KW-1185">Reference proteome</keyword>
<feature type="compositionally biased region" description="Gly residues" evidence="2">
    <location>
        <begin position="345"/>
        <end position="354"/>
    </location>
</feature>
<evidence type="ECO:0000256" key="3">
    <source>
        <dbReference type="SAM" id="Phobius"/>
    </source>
</evidence>
<feature type="compositionally biased region" description="Polar residues" evidence="2">
    <location>
        <begin position="321"/>
        <end position="338"/>
    </location>
</feature>
<organism evidence="4 5">
    <name type="scientific">Schaalia radingae</name>
    <dbReference type="NCBI Taxonomy" id="131110"/>
    <lineage>
        <taxon>Bacteria</taxon>
        <taxon>Bacillati</taxon>
        <taxon>Actinomycetota</taxon>
        <taxon>Actinomycetes</taxon>
        <taxon>Actinomycetales</taxon>
        <taxon>Actinomycetaceae</taxon>
        <taxon>Schaalia</taxon>
    </lineage>
</organism>
<keyword evidence="1" id="KW-0175">Coiled coil</keyword>
<feature type="coiled-coil region" evidence="1">
    <location>
        <begin position="156"/>
        <end position="190"/>
    </location>
</feature>
<reference evidence="4 5" key="1">
    <citation type="submission" date="2016-10" db="EMBL/GenBank/DDBJ databases">
        <authorList>
            <person name="Varghese N."/>
            <person name="Submissions S."/>
        </authorList>
    </citation>
    <scope>NUCLEOTIDE SEQUENCE [LARGE SCALE GENOMIC DNA]</scope>
    <source>
        <strain evidence="4 5">DSM 9169</strain>
    </source>
</reference>
<accession>A0ABY0V540</accession>
<feature type="region of interest" description="Disordered" evidence="2">
    <location>
        <begin position="232"/>
        <end position="265"/>
    </location>
</feature>
<sequence length="412" mass="43675">MKRSHTRPNITFPLSSVEETTRGIQMNTTNTPAVEDRGDAAPNTSEIKPAWYKRKLVLIALSLALVAVLAAVSLIWHAHAATAQARSAFEEAQDENTQAQTDLRHAQADADALTAMLTDRASDLQADECNAARQAAQSAPSAPTVDNASELTRAQLENATKKLTAHTDTLTALTKRLKDANTTIENQLGERAEADQAAADKQLADAIQAAKTAPREGVDSTMLKALDDALETAQTDAPQSGDTGQSDAQSASQPESTQSNSTLAVSDSVRALHDRFEAIDATLTQVTVLKEATTSVNEAHKNWADTQAKAKAQADTRQDAGNTSPYDDNTGYTSNEGSNDWNGGNAVGNGGYSDGGSSSEDVCGGGQYCYNPNFPEWIQDNTDGSWHHQVTPDENGNVIGDVQGEICVGDCS</sequence>